<protein>
    <submittedName>
        <fullName evidence="1">Uncharacterized protein</fullName>
    </submittedName>
</protein>
<dbReference type="Proteomes" id="UP000703269">
    <property type="component" value="Unassembled WGS sequence"/>
</dbReference>
<evidence type="ECO:0000313" key="2">
    <source>
        <dbReference type="Proteomes" id="UP000703269"/>
    </source>
</evidence>
<comment type="caution">
    <text evidence="1">The sequence shown here is derived from an EMBL/GenBank/DDBJ whole genome shotgun (WGS) entry which is preliminary data.</text>
</comment>
<keyword evidence="2" id="KW-1185">Reference proteome</keyword>
<name>A0A9P3FZZ2_9APHY</name>
<gene>
    <name evidence="1" type="ORF">PsYK624_015090</name>
</gene>
<organism evidence="1 2">
    <name type="scientific">Phanerochaete sordida</name>
    <dbReference type="NCBI Taxonomy" id="48140"/>
    <lineage>
        <taxon>Eukaryota</taxon>
        <taxon>Fungi</taxon>
        <taxon>Dikarya</taxon>
        <taxon>Basidiomycota</taxon>
        <taxon>Agaricomycotina</taxon>
        <taxon>Agaricomycetes</taxon>
        <taxon>Polyporales</taxon>
        <taxon>Phanerochaetaceae</taxon>
        <taxon>Phanerochaete</taxon>
    </lineage>
</organism>
<sequence length="155" mass="16954">MDLSISSARRFIWVKHSNLLPSRSGDGLGGELKEAIPNLDRSGLPYLPLLSFSFNTGKQRMLCEVNSPKYQIYDMHDSTIVLIHAADAKARCHSASYSNKSPPHVGDSGPRMSTGNLHDFLRLLSIRPSNFTGCAESACRGASLGSRVPLRRNLA</sequence>
<dbReference type="EMBL" id="BPQB01000002">
    <property type="protein sequence ID" value="GJE85430.1"/>
    <property type="molecule type" value="Genomic_DNA"/>
</dbReference>
<accession>A0A9P3FZZ2</accession>
<dbReference type="AlphaFoldDB" id="A0A9P3FZZ2"/>
<reference evidence="1 2" key="1">
    <citation type="submission" date="2021-08" db="EMBL/GenBank/DDBJ databases">
        <title>Draft Genome Sequence of Phanerochaete sordida strain YK-624.</title>
        <authorList>
            <person name="Mori T."/>
            <person name="Dohra H."/>
            <person name="Suzuki T."/>
            <person name="Kawagishi H."/>
            <person name="Hirai H."/>
        </authorList>
    </citation>
    <scope>NUCLEOTIDE SEQUENCE [LARGE SCALE GENOMIC DNA]</scope>
    <source>
        <strain evidence="1 2">YK-624</strain>
    </source>
</reference>
<proteinExistence type="predicted"/>
<evidence type="ECO:0000313" key="1">
    <source>
        <dbReference type="EMBL" id="GJE85430.1"/>
    </source>
</evidence>